<evidence type="ECO:0000313" key="2">
    <source>
        <dbReference type="Proteomes" id="UP001598130"/>
    </source>
</evidence>
<dbReference type="Pfam" id="PF13289">
    <property type="entry name" value="SIR2_2"/>
    <property type="match status" value="1"/>
</dbReference>
<evidence type="ECO:0000313" key="1">
    <source>
        <dbReference type="EMBL" id="MFD3263991.1"/>
    </source>
</evidence>
<name>A0ABW6CQG0_9CAUL</name>
<organism evidence="1 2">
    <name type="scientific">Phenylobacterium ferrooxidans</name>
    <dbReference type="NCBI Taxonomy" id="2982689"/>
    <lineage>
        <taxon>Bacteria</taxon>
        <taxon>Pseudomonadati</taxon>
        <taxon>Pseudomonadota</taxon>
        <taxon>Alphaproteobacteria</taxon>
        <taxon>Caulobacterales</taxon>
        <taxon>Caulobacteraceae</taxon>
        <taxon>Phenylobacterium</taxon>
    </lineage>
</organism>
<protein>
    <submittedName>
        <fullName evidence="1">SIR2 family protein</fullName>
    </submittedName>
</protein>
<keyword evidence="2" id="KW-1185">Reference proteome</keyword>
<gene>
    <name evidence="1" type="ORF">OCL97_08465</name>
</gene>
<dbReference type="RefSeq" id="WP_377369320.1">
    <property type="nucleotide sequence ID" value="NZ_JAOTJD010000013.1"/>
</dbReference>
<sequence length="420" mass="46683">MPDWANDPADEAHLRLFVPGEGWKRHADKLSDEDGKLEAAGAKRLIESAFLNALNATNLLVLTGSGSSLAAKNGADKPQPVGMSDLWTAVKAKVGDGTFETICALFPNAPVNGNIEKLLTLCKLYLELNQTSETQETKAVAAFVKDAEDAILAKVDFVDASTGLNAHATVIQKIGRRGMRKPRARFFTTNYDLCFEEAARRHRFTIIDGFSHALDQTYDRANFDLDIVRREQGKDAPDYIENVFQLYKLHGSVDWRRIDSEIYRSKGPKGDPVLIYPRSSKYQESFEAPYLDMIGALQASLREPDTALIVSGFGFNDDHLSRPILAAMEANMSMRLVVCDPAFLAAEDLAIDEHVIEAELKTQNPYLTAFYRLAKGGDPRVHLLNGRFSDMAKALPDLVGETDRERHIARVRSLRDEPAQ</sequence>
<dbReference type="EMBL" id="JAOTJD010000013">
    <property type="protein sequence ID" value="MFD3263991.1"/>
    <property type="molecule type" value="Genomic_DNA"/>
</dbReference>
<accession>A0ABW6CQG0</accession>
<reference evidence="1 2" key="1">
    <citation type="submission" date="2022-09" db="EMBL/GenBank/DDBJ databases">
        <title>New species of Phenylobacterium.</title>
        <authorList>
            <person name="Mieszkin S."/>
        </authorList>
    </citation>
    <scope>NUCLEOTIDE SEQUENCE [LARGE SCALE GENOMIC DNA]</scope>
    <source>
        <strain evidence="1 2">HK31-G</strain>
    </source>
</reference>
<proteinExistence type="predicted"/>
<dbReference type="Proteomes" id="UP001598130">
    <property type="component" value="Unassembled WGS sequence"/>
</dbReference>
<comment type="caution">
    <text evidence="1">The sequence shown here is derived from an EMBL/GenBank/DDBJ whole genome shotgun (WGS) entry which is preliminary data.</text>
</comment>